<dbReference type="EMBL" id="BAAANQ010000012">
    <property type="protein sequence ID" value="GAA2062658.1"/>
    <property type="molecule type" value="Genomic_DNA"/>
</dbReference>
<evidence type="ECO:0000313" key="3">
    <source>
        <dbReference type="Proteomes" id="UP001403094"/>
    </source>
</evidence>
<dbReference type="Proteomes" id="UP001403094">
    <property type="component" value="Unassembled WGS sequence"/>
</dbReference>
<reference evidence="2 3" key="1">
    <citation type="journal article" date="2019" name="Int. J. Syst. Evol. Microbiol.">
        <title>The Global Catalogue of Microorganisms (GCM) 10K type strain sequencing project: providing services to taxonomists for standard genome sequencing and annotation.</title>
        <authorList>
            <consortium name="The Broad Institute Genomics Platform"/>
            <consortium name="The Broad Institute Genome Sequencing Center for Infectious Disease"/>
            <person name="Wu L."/>
            <person name="Ma J."/>
        </authorList>
    </citation>
    <scope>NUCLEOTIDE SEQUENCE [LARGE SCALE GENOMIC DNA]</scope>
    <source>
        <strain evidence="2 3">JCM 14549</strain>
    </source>
</reference>
<feature type="signal peptide" evidence="1">
    <location>
        <begin position="1"/>
        <end position="35"/>
    </location>
</feature>
<comment type="caution">
    <text evidence="2">The sequence shown here is derived from an EMBL/GenBank/DDBJ whole genome shotgun (WGS) entry which is preliminary data.</text>
</comment>
<gene>
    <name evidence="2" type="ORF">GCM10009757_46910</name>
</gene>
<dbReference type="RefSeq" id="WP_019432336.1">
    <property type="nucleotide sequence ID" value="NZ_BAAANQ010000012.1"/>
</dbReference>
<keyword evidence="3" id="KW-1185">Reference proteome</keyword>
<proteinExistence type="predicted"/>
<evidence type="ECO:0000313" key="2">
    <source>
        <dbReference type="EMBL" id="GAA2062658.1"/>
    </source>
</evidence>
<feature type="chain" id="PRO_5045705338" description="Secreted protein" evidence="1">
    <location>
        <begin position="36"/>
        <end position="314"/>
    </location>
</feature>
<name>A0ABN2VHM3_9ACTN</name>
<organism evidence="2 3">
    <name type="scientific">Streptomyces cheonanensis</name>
    <dbReference type="NCBI Taxonomy" id="312720"/>
    <lineage>
        <taxon>Bacteria</taxon>
        <taxon>Bacillati</taxon>
        <taxon>Actinomycetota</taxon>
        <taxon>Actinomycetes</taxon>
        <taxon>Kitasatosporales</taxon>
        <taxon>Streptomycetaceae</taxon>
        <taxon>Streptomyces</taxon>
    </lineage>
</organism>
<evidence type="ECO:0008006" key="4">
    <source>
        <dbReference type="Google" id="ProtNLM"/>
    </source>
</evidence>
<protein>
    <recommendedName>
        <fullName evidence="4">Secreted protein</fullName>
    </recommendedName>
</protein>
<keyword evidence="1" id="KW-0732">Signal</keyword>
<accession>A0ABN2VHM3</accession>
<evidence type="ECO:0000256" key="1">
    <source>
        <dbReference type="SAM" id="SignalP"/>
    </source>
</evidence>
<sequence length="314" mass="33306">MNHTHRAARVRRLTGLLAGAVLLLTGAGLNGPAVAAPAPAPVSGADRVATEAAHTVDLVSTAEELLAPTHTRPGLTTFHATTTQPGTGWIGLARLRDGKDWDDFLDTLLRALSNDPSEVPGGAQDLEETATLLGGLVIHPGQPGSFTQRLKPGTYLLFDYLTVAGAEPRHRTLTVTGSPVDRGLAPTATVVSRDIPGVGPRFELRGTLLAGRPVRFINLIPGQVNELLFVRIAEDTTEEDLRDFFATMPEDGSFPPESPFLSLSLGSLHLSTHQSSVVQLPLEQGRYAALTWAKDADDGVLLVNKGLFTIVDVG</sequence>